<evidence type="ECO:0000313" key="3">
    <source>
        <dbReference type="Proteomes" id="UP000298390"/>
    </source>
</evidence>
<reference evidence="2 3" key="1">
    <citation type="submission" date="2019-01" db="EMBL/GenBank/DDBJ databases">
        <title>Genome sequencing of the rare red list fungi Fomitopsis rosea.</title>
        <authorList>
            <person name="Buettner E."/>
            <person name="Kellner H."/>
        </authorList>
    </citation>
    <scope>NUCLEOTIDE SEQUENCE [LARGE SCALE GENOMIC DNA]</scope>
    <source>
        <strain evidence="2 3">DSM 105464</strain>
    </source>
</reference>
<feature type="compositionally biased region" description="Low complexity" evidence="1">
    <location>
        <begin position="49"/>
        <end position="62"/>
    </location>
</feature>
<feature type="region of interest" description="Disordered" evidence="1">
    <location>
        <begin position="124"/>
        <end position="153"/>
    </location>
</feature>
<comment type="caution">
    <text evidence="2">The sequence shown here is derived from an EMBL/GenBank/DDBJ whole genome shotgun (WGS) entry which is preliminary data.</text>
</comment>
<protein>
    <submittedName>
        <fullName evidence="2">Uncharacterized protein</fullName>
    </submittedName>
</protein>
<evidence type="ECO:0000313" key="2">
    <source>
        <dbReference type="EMBL" id="TFY63728.1"/>
    </source>
</evidence>
<sequence length="339" mass="36736">MIARKAIRVLMPSLCQSGISLPALASSHNTAGRGDRARPPLSRQQPACPSQSSLTWSTSTPPTRSPPPVSEQSRSERVLRLPTVHANFNEEDFWATYRASRVSSSTADIAAALNTAAALEQARPLPMHPPGVVPNRPGQRLPPSASPAPPSPHEPILPHQLVHAFPPSRSALDTSRMQSTHPPPPWYTARMQYFPPPPPATAPPAPVHKVWILDCKSCGTFLTNRGMKVSVPSLPMCQRSPAIASLVECTFGRPALAHPGQQLLEYRASVDPCGRQHVIIDRGMRENHAPAYNYGHEAGAASLQIAAPRSRSSSSEVQVARRACLLRYLYLTPCTARAM</sequence>
<organism evidence="2 3">
    <name type="scientific">Rhodofomes roseus</name>
    <dbReference type="NCBI Taxonomy" id="34475"/>
    <lineage>
        <taxon>Eukaryota</taxon>
        <taxon>Fungi</taxon>
        <taxon>Dikarya</taxon>
        <taxon>Basidiomycota</taxon>
        <taxon>Agaricomycotina</taxon>
        <taxon>Agaricomycetes</taxon>
        <taxon>Polyporales</taxon>
        <taxon>Rhodofomes</taxon>
    </lineage>
</organism>
<feature type="region of interest" description="Disordered" evidence="1">
    <location>
        <begin position="26"/>
        <end position="77"/>
    </location>
</feature>
<feature type="compositionally biased region" description="Pro residues" evidence="1">
    <location>
        <begin position="144"/>
        <end position="153"/>
    </location>
</feature>
<dbReference type="AlphaFoldDB" id="A0A4Y9YPM3"/>
<evidence type="ECO:0000256" key="1">
    <source>
        <dbReference type="SAM" id="MobiDB-lite"/>
    </source>
</evidence>
<dbReference type="Proteomes" id="UP000298390">
    <property type="component" value="Unassembled WGS sequence"/>
</dbReference>
<gene>
    <name evidence="2" type="ORF">EVJ58_g3095</name>
</gene>
<name>A0A4Y9YPM3_9APHY</name>
<dbReference type="EMBL" id="SEKV01000121">
    <property type="protein sequence ID" value="TFY63728.1"/>
    <property type="molecule type" value="Genomic_DNA"/>
</dbReference>
<accession>A0A4Y9YPM3</accession>
<dbReference type="STRING" id="34475.A0A4Y9YPM3"/>
<proteinExistence type="predicted"/>